<evidence type="ECO:0000313" key="2">
    <source>
        <dbReference type="EMBL" id="KKY29009.1"/>
    </source>
</evidence>
<proteinExistence type="predicted"/>
<dbReference type="Proteomes" id="UP000053317">
    <property type="component" value="Unassembled WGS sequence"/>
</dbReference>
<feature type="compositionally biased region" description="Polar residues" evidence="1">
    <location>
        <begin position="119"/>
        <end position="130"/>
    </location>
</feature>
<reference evidence="2 3" key="1">
    <citation type="submission" date="2015-05" db="EMBL/GenBank/DDBJ databases">
        <title>Distinctive expansion of gene families associated with plant cell wall degradation and secondary metabolism in the genomes of grapevine trunk pathogens.</title>
        <authorList>
            <person name="Lawrence D.P."/>
            <person name="Travadon R."/>
            <person name="Rolshausen P.E."/>
            <person name="Baumgartner K."/>
        </authorList>
    </citation>
    <scope>NUCLEOTIDE SEQUENCE [LARGE SCALE GENOMIC DNA]</scope>
    <source>
        <strain evidence="2">UCRPC4</strain>
    </source>
</reference>
<keyword evidence="3" id="KW-1185">Reference proteome</keyword>
<dbReference type="OrthoDB" id="3551822at2759"/>
<evidence type="ECO:0000313" key="3">
    <source>
        <dbReference type="Proteomes" id="UP000053317"/>
    </source>
</evidence>
<dbReference type="AlphaFoldDB" id="A0A0G2F423"/>
<protein>
    <submittedName>
        <fullName evidence="2">Uncharacterized protein</fullName>
    </submittedName>
</protein>
<feature type="compositionally biased region" description="Basic and acidic residues" evidence="1">
    <location>
        <begin position="189"/>
        <end position="204"/>
    </location>
</feature>
<comment type="caution">
    <text evidence="2">The sequence shown here is derived from an EMBL/GenBank/DDBJ whole genome shotgun (WGS) entry which is preliminary data.</text>
</comment>
<reference evidence="2 3" key="2">
    <citation type="submission" date="2015-05" db="EMBL/GenBank/DDBJ databases">
        <authorList>
            <person name="Morales-Cruz A."/>
            <person name="Amrine K.C."/>
            <person name="Cantu D."/>
        </authorList>
    </citation>
    <scope>NUCLEOTIDE SEQUENCE [LARGE SCALE GENOMIC DNA]</scope>
    <source>
        <strain evidence="2">UCRPC4</strain>
    </source>
</reference>
<dbReference type="EMBL" id="LCWF01000006">
    <property type="protein sequence ID" value="KKY29009.1"/>
    <property type="molecule type" value="Genomic_DNA"/>
</dbReference>
<feature type="region of interest" description="Disordered" evidence="1">
    <location>
        <begin position="114"/>
        <end position="143"/>
    </location>
</feature>
<gene>
    <name evidence="2" type="ORF">UCRPC4_g00198</name>
</gene>
<evidence type="ECO:0000256" key="1">
    <source>
        <dbReference type="SAM" id="MobiDB-lite"/>
    </source>
</evidence>
<sequence>MIKTLRLSSNAPVLTTVSGKRLRLTAPTAIIKEAASGKPEAALVASQTERGRLIRRFEGDQNSEEELYHKEPQRVHTGMESFKFGAQPITIAIRADGDWKILARKVTYDQTEMKKETMSTKSEANLNRPTKTQRVKRQRTNENFGKRKRTIVGKCDETGRLYKADIYLAETYYPVPVIMTPESLRQASRKSEDKDIYYSSKGEE</sequence>
<organism evidence="2 3">
    <name type="scientific">Phaeomoniella chlamydospora</name>
    <name type="common">Phaeoacremonium chlamydosporum</name>
    <dbReference type="NCBI Taxonomy" id="158046"/>
    <lineage>
        <taxon>Eukaryota</taxon>
        <taxon>Fungi</taxon>
        <taxon>Dikarya</taxon>
        <taxon>Ascomycota</taxon>
        <taxon>Pezizomycotina</taxon>
        <taxon>Eurotiomycetes</taxon>
        <taxon>Chaetothyriomycetidae</taxon>
        <taxon>Phaeomoniellales</taxon>
        <taxon>Phaeomoniellaceae</taxon>
        <taxon>Phaeomoniella</taxon>
    </lineage>
</organism>
<name>A0A0G2F423_PHACM</name>
<feature type="region of interest" description="Disordered" evidence="1">
    <location>
        <begin position="184"/>
        <end position="204"/>
    </location>
</feature>
<accession>A0A0G2F423</accession>